<feature type="transmembrane region" description="Helical" evidence="8">
    <location>
        <begin position="316"/>
        <end position="339"/>
    </location>
</feature>
<feature type="transmembrane region" description="Helical" evidence="8">
    <location>
        <begin position="416"/>
        <end position="437"/>
    </location>
</feature>
<evidence type="ECO:0000256" key="6">
    <source>
        <dbReference type="ARBA" id="ARBA00038076"/>
    </source>
</evidence>
<accession>A0ABN2LLM7</accession>
<evidence type="ECO:0000256" key="2">
    <source>
        <dbReference type="ARBA" id="ARBA00022475"/>
    </source>
</evidence>
<evidence type="ECO:0000313" key="11">
    <source>
        <dbReference type="Proteomes" id="UP001499938"/>
    </source>
</evidence>
<sequence length="947" mass="100015">MSATVTERPTAPPSPAPTARSSRFQRWLSSWRVSLKMARRDALRYKGRSALVLVMVALPVALIVGGLSFASTSMRSIAERLDASVGSGQAIIYSISPEKVIQGIDGQSQWGYNEDDSDASRKAKPIPGFTEDGTTAERTAALDALIPGKVVSVQTGEVRWVNGTKFPRALVMYVDPTANLGPKLTLTSGRWPTTSSEVVVTPLGIHEGMPTSGTLGVRLGTETTPLTIVGTAKVLDPDFGMPHLMSTAPLPAAEGSVWSTNWIITGDPVTWSEVRRLNDYGLALTSRYVVEHPPAASELPGEAWDEQNNFDNEAKLMAAMFGAVLFLVTALLVGPAFAVSAGRQRRSLALAASNGAEVRQLRRSVLGTALVLGVLAAVVGAVVGALAVAAGTAIWFRMRPWSTLFGPLDIPIVPSLIVLICAILAALTAAMIPALRLGRLDIVGVMKGQNVSPPHNRLLPLIGVVLFALGAVGVFVAVTSTSTAAGVAGVFGLVTGAVCLIPLLLVWAGRLAGRFPVAIRMATRDAARQRHRAAPTVAALMAGSALLATFSIALESNTQFEASHYEPRNIAGEGRIGVAPNDLTGTTEQIRSIAPTWRLVPMPYIGAEWQGNTAPSAEPWVSLMTPGCSVQESLPQFDPPDGMVEPTANRCQQVGNQGIYNAGRSQITVMPAAEIVRRFQLDKADGATIAKDGVLVYDAKLIPDGKARLLTGSFRYDERSGKSTLVSEPREIEVAAVPMPANATNRGAASSSLGMVLSTEFTQQHKIPTVINEFQVFDTRGAITRADQKKVQEALGDAGYMEVERGYERPDKWLMLGVLGIAGFLLVVVTLISTALALAEQQADMGTLAAVGATKGTRRRFAAAQAATVAVIGGVLGIAIGLVAGVAIAYPTTTRWWDQSGVEHTVDPTVGIPLIPMAMILLGVPLVAALIAALSIRRAPHVTRRGN</sequence>
<organism evidence="10 11">
    <name type="scientific">Nostocoides veronense</name>
    <dbReference type="NCBI Taxonomy" id="330836"/>
    <lineage>
        <taxon>Bacteria</taxon>
        <taxon>Bacillati</taxon>
        <taxon>Actinomycetota</taxon>
        <taxon>Actinomycetes</taxon>
        <taxon>Micrococcales</taxon>
        <taxon>Intrasporangiaceae</taxon>
        <taxon>Nostocoides</taxon>
    </lineage>
</organism>
<evidence type="ECO:0000256" key="3">
    <source>
        <dbReference type="ARBA" id="ARBA00022692"/>
    </source>
</evidence>
<feature type="transmembrane region" description="Helical" evidence="8">
    <location>
        <begin position="484"/>
        <end position="512"/>
    </location>
</feature>
<dbReference type="Proteomes" id="UP001499938">
    <property type="component" value="Unassembled WGS sequence"/>
</dbReference>
<dbReference type="EMBL" id="BAAAPO010000026">
    <property type="protein sequence ID" value="GAA1792950.1"/>
    <property type="molecule type" value="Genomic_DNA"/>
</dbReference>
<comment type="similarity">
    <text evidence="6">Belongs to the ABC-4 integral membrane protein family.</text>
</comment>
<reference evidence="10 11" key="1">
    <citation type="journal article" date="2019" name="Int. J. Syst. Evol. Microbiol.">
        <title>The Global Catalogue of Microorganisms (GCM) 10K type strain sequencing project: providing services to taxonomists for standard genome sequencing and annotation.</title>
        <authorList>
            <consortium name="The Broad Institute Genomics Platform"/>
            <consortium name="The Broad Institute Genome Sequencing Center for Infectious Disease"/>
            <person name="Wu L."/>
            <person name="Ma J."/>
        </authorList>
    </citation>
    <scope>NUCLEOTIDE SEQUENCE [LARGE SCALE GENOMIC DNA]</scope>
    <source>
        <strain evidence="10 11">JCM 15592</strain>
    </source>
</reference>
<evidence type="ECO:0000256" key="1">
    <source>
        <dbReference type="ARBA" id="ARBA00004651"/>
    </source>
</evidence>
<keyword evidence="5 8" id="KW-0472">Membrane</keyword>
<name>A0ABN2LLM7_9MICO</name>
<keyword evidence="4 8" id="KW-1133">Transmembrane helix</keyword>
<evidence type="ECO:0000256" key="4">
    <source>
        <dbReference type="ARBA" id="ARBA00022989"/>
    </source>
</evidence>
<evidence type="ECO:0000256" key="7">
    <source>
        <dbReference type="SAM" id="MobiDB-lite"/>
    </source>
</evidence>
<feature type="transmembrane region" description="Helical" evidence="8">
    <location>
        <begin position="369"/>
        <end position="396"/>
    </location>
</feature>
<feature type="domain" description="ABC3 transporter permease C-terminal" evidence="9">
    <location>
        <begin position="320"/>
        <end position="440"/>
    </location>
</feature>
<feature type="transmembrane region" description="Helical" evidence="8">
    <location>
        <begin position="458"/>
        <end position="478"/>
    </location>
</feature>
<dbReference type="RefSeq" id="WP_344083598.1">
    <property type="nucleotide sequence ID" value="NZ_BAAAPO010000026.1"/>
</dbReference>
<keyword evidence="3 8" id="KW-0812">Transmembrane</keyword>
<keyword evidence="11" id="KW-1185">Reference proteome</keyword>
<protein>
    <recommendedName>
        <fullName evidence="9">ABC3 transporter permease C-terminal domain-containing protein</fullName>
    </recommendedName>
</protein>
<evidence type="ECO:0000256" key="5">
    <source>
        <dbReference type="ARBA" id="ARBA00023136"/>
    </source>
</evidence>
<dbReference type="PANTHER" id="PTHR30572:SF4">
    <property type="entry name" value="ABC TRANSPORTER PERMEASE YTRF"/>
    <property type="match status" value="1"/>
</dbReference>
<feature type="transmembrane region" description="Helical" evidence="8">
    <location>
        <begin position="533"/>
        <end position="554"/>
    </location>
</feature>
<feature type="region of interest" description="Disordered" evidence="7">
    <location>
        <begin position="111"/>
        <end position="132"/>
    </location>
</feature>
<comment type="subcellular location">
    <subcellularLocation>
        <location evidence="1">Cell membrane</location>
        <topology evidence="1">Multi-pass membrane protein</topology>
    </subcellularLocation>
</comment>
<comment type="caution">
    <text evidence="10">The sequence shown here is derived from an EMBL/GenBank/DDBJ whole genome shotgun (WGS) entry which is preliminary data.</text>
</comment>
<proteinExistence type="inferred from homology"/>
<feature type="region of interest" description="Disordered" evidence="7">
    <location>
        <begin position="1"/>
        <end position="20"/>
    </location>
</feature>
<dbReference type="PANTHER" id="PTHR30572">
    <property type="entry name" value="MEMBRANE COMPONENT OF TRANSPORTER-RELATED"/>
    <property type="match status" value="1"/>
</dbReference>
<dbReference type="InterPro" id="IPR003838">
    <property type="entry name" value="ABC3_permease_C"/>
</dbReference>
<keyword evidence="2" id="KW-1003">Cell membrane</keyword>
<dbReference type="InterPro" id="IPR050250">
    <property type="entry name" value="Macrolide_Exporter_MacB"/>
</dbReference>
<feature type="domain" description="ABC3 transporter permease C-terminal" evidence="9">
    <location>
        <begin position="818"/>
        <end position="939"/>
    </location>
</feature>
<gene>
    <name evidence="10" type="ORF">GCM10009811_17180</name>
</gene>
<evidence type="ECO:0000259" key="9">
    <source>
        <dbReference type="Pfam" id="PF02687"/>
    </source>
</evidence>
<feature type="transmembrane region" description="Helical" evidence="8">
    <location>
        <begin position="49"/>
        <end position="70"/>
    </location>
</feature>
<feature type="transmembrane region" description="Helical" evidence="8">
    <location>
        <begin position="866"/>
        <end position="890"/>
    </location>
</feature>
<feature type="transmembrane region" description="Helical" evidence="8">
    <location>
        <begin position="813"/>
        <end position="838"/>
    </location>
</feature>
<dbReference type="Pfam" id="PF02687">
    <property type="entry name" value="FtsX"/>
    <property type="match status" value="2"/>
</dbReference>
<feature type="transmembrane region" description="Helical" evidence="8">
    <location>
        <begin position="910"/>
        <end position="936"/>
    </location>
</feature>
<evidence type="ECO:0000313" key="10">
    <source>
        <dbReference type="EMBL" id="GAA1792950.1"/>
    </source>
</evidence>
<evidence type="ECO:0000256" key="8">
    <source>
        <dbReference type="SAM" id="Phobius"/>
    </source>
</evidence>